<dbReference type="AlphaFoldDB" id="A0AAE1VCB1"/>
<dbReference type="Proteomes" id="UP001291623">
    <property type="component" value="Unassembled WGS sequence"/>
</dbReference>
<reference evidence="1" key="1">
    <citation type="submission" date="2023-12" db="EMBL/GenBank/DDBJ databases">
        <title>Genome assembly of Anisodus tanguticus.</title>
        <authorList>
            <person name="Wang Y.-J."/>
        </authorList>
    </citation>
    <scope>NUCLEOTIDE SEQUENCE</scope>
    <source>
        <strain evidence="1">KB-2021</strain>
        <tissue evidence="1">Leaf</tissue>
    </source>
</reference>
<evidence type="ECO:0000313" key="1">
    <source>
        <dbReference type="EMBL" id="KAK4364628.1"/>
    </source>
</evidence>
<protein>
    <submittedName>
        <fullName evidence="1">Uncharacterized protein</fullName>
    </submittedName>
</protein>
<accession>A0AAE1VCB1</accession>
<sequence>MSLIGKKTKARTQNDKNLVEMLRMITAQLDAIEASQNTPDLVNMADVRRIHQQSISQVRRQVVRAPQVQQREDHYFDPLVDTREKVYIEESSWDELNPEVFLEVMNYTLISYVGDFINYEDGDILLYNKSLTITSKFKYGFSLLEKRHDVGETRLANELDDSFLLL</sequence>
<proteinExistence type="predicted"/>
<name>A0AAE1VCB1_9SOLA</name>
<organism evidence="1 2">
    <name type="scientific">Anisodus tanguticus</name>
    <dbReference type="NCBI Taxonomy" id="243964"/>
    <lineage>
        <taxon>Eukaryota</taxon>
        <taxon>Viridiplantae</taxon>
        <taxon>Streptophyta</taxon>
        <taxon>Embryophyta</taxon>
        <taxon>Tracheophyta</taxon>
        <taxon>Spermatophyta</taxon>
        <taxon>Magnoliopsida</taxon>
        <taxon>eudicotyledons</taxon>
        <taxon>Gunneridae</taxon>
        <taxon>Pentapetalae</taxon>
        <taxon>asterids</taxon>
        <taxon>lamiids</taxon>
        <taxon>Solanales</taxon>
        <taxon>Solanaceae</taxon>
        <taxon>Solanoideae</taxon>
        <taxon>Hyoscyameae</taxon>
        <taxon>Anisodus</taxon>
    </lineage>
</organism>
<dbReference type="EMBL" id="JAVYJV010000008">
    <property type="protein sequence ID" value="KAK4364628.1"/>
    <property type="molecule type" value="Genomic_DNA"/>
</dbReference>
<comment type="caution">
    <text evidence="1">The sequence shown here is derived from an EMBL/GenBank/DDBJ whole genome shotgun (WGS) entry which is preliminary data.</text>
</comment>
<keyword evidence="2" id="KW-1185">Reference proteome</keyword>
<evidence type="ECO:0000313" key="2">
    <source>
        <dbReference type="Proteomes" id="UP001291623"/>
    </source>
</evidence>
<gene>
    <name evidence="1" type="ORF">RND71_015986</name>
</gene>